<gene>
    <name evidence="1" type="ORF">CCR75_008992</name>
</gene>
<sequence>MPIVQAAALERYRRLGCRNSCSKRLLQKVSTISKRVKVVGWTVNDANENGEIGVVFRTINQFPSEFRGKYNAKHAKCARWWKSRAEVGDQDKFNTKSISTVTGYGRRQTNIKAVFGRGRRRAQWVETLYDILLEEFSRLNAAGVKFSPALISIIARDIILSSAEFAVDFGLNYVDPSDGIKVIGKIKTRWVKQFMKANEIVTRV</sequence>
<accession>A0A976FQI6</accession>
<evidence type="ECO:0000313" key="2">
    <source>
        <dbReference type="Proteomes" id="UP000294530"/>
    </source>
</evidence>
<comment type="caution">
    <text evidence="1">The sequence shown here is derived from an EMBL/GenBank/DDBJ whole genome shotgun (WGS) entry which is preliminary data.</text>
</comment>
<proteinExistence type="predicted"/>
<evidence type="ECO:0000313" key="1">
    <source>
        <dbReference type="EMBL" id="TDH71270.1"/>
    </source>
</evidence>
<name>A0A976FQI6_BRELC</name>
<dbReference type="RefSeq" id="XP_067820769.1">
    <property type="nucleotide sequence ID" value="XM_067967039.1"/>
</dbReference>
<dbReference type="GeneID" id="94352710"/>
<dbReference type="OrthoDB" id="120337at2759"/>
<dbReference type="EMBL" id="SHOA02000004">
    <property type="protein sequence ID" value="TDH71270.1"/>
    <property type="molecule type" value="Genomic_DNA"/>
</dbReference>
<dbReference type="AlphaFoldDB" id="A0A976FQI6"/>
<protein>
    <submittedName>
        <fullName evidence="1">Uncharacterized protein</fullName>
    </submittedName>
</protein>
<dbReference type="KEGG" id="blac:94352710"/>
<dbReference type="Proteomes" id="UP000294530">
    <property type="component" value="Unassembled WGS sequence"/>
</dbReference>
<keyword evidence="2" id="KW-1185">Reference proteome</keyword>
<reference evidence="1 2" key="1">
    <citation type="journal article" date="2021" name="Genome Biol.">
        <title>AFLAP: assembly-free linkage analysis pipeline using k-mers from genome sequencing data.</title>
        <authorList>
            <person name="Fletcher K."/>
            <person name="Zhang L."/>
            <person name="Gil J."/>
            <person name="Han R."/>
            <person name="Cavanaugh K."/>
            <person name="Michelmore R."/>
        </authorList>
    </citation>
    <scope>NUCLEOTIDE SEQUENCE [LARGE SCALE GENOMIC DNA]</scope>
    <source>
        <strain evidence="1 2">SF5</strain>
    </source>
</reference>
<organism evidence="1 2">
    <name type="scientific">Bremia lactucae</name>
    <name type="common">Lettuce downy mildew</name>
    <dbReference type="NCBI Taxonomy" id="4779"/>
    <lineage>
        <taxon>Eukaryota</taxon>
        <taxon>Sar</taxon>
        <taxon>Stramenopiles</taxon>
        <taxon>Oomycota</taxon>
        <taxon>Peronosporomycetes</taxon>
        <taxon>Peronosporales</taxon>
        <taxon>Peronosporaceae</taxon>
        <taxon>Bremia</taxon>
    </lineage>
</organism>